<protein>
    <submittedName>
        <fullName evidence="1">Uncharacterized protein</fullName>
    </submittedName>
</protein>
<reference evidence="1" key="1">
    <citation type="journal article" date="2020" name="Stud. Mycol.">
        <title>101 Dothideomycetes genomes: a test case for predicting lifestyles and emergence of pathogens.</title>
        <authorList>
            <person name="Haridas S."/>
            <person name="Albert R."/>
            <person name="Binder M."/>
            <person name="Bloem J."/>
            <person name="Labutti K."/>
            <person name="Salamov A."/>
            <person name="Andreopoulos B."/>
            <person name="Baker S."/>
            <person name="Barry K."/>
            <person name="Bills G."/>
            <person name="Bluhm B."/>
            <person name="Cannon C."/>
            <person name="Castanera R."/>
            <person name="Culley D."/>
            <person name="Daum C."/>
            <person name="Ezra D."/>
            <person name="Gonzalez J."/>
            <person name="Henrissat B."/>
            <person name="Kuo A."/>
            <person name="Liang C."/>
            <person name="Lipzen A."/>
            <person name="Lutzoni F."/>
            <person name="Magnuson J."/>
            <person name="Mondo S."/>
            <person name="Nolan M."/>
            <person name="Ohm R."/>
            <person name="Pangilinan J."/>
            <person name="Park H.-J."/>
            <person name="Ramirez L."/>
            <person name="Alfaro M."/>
            <person name="Sun H."/>
            <person name="Tritt A."/>
            <person name="Yoshinaga Y."/>
            <person name="Zwiers L.-H."/>
            <person name="Turgeon B."/>
            <person name="Goodwin S."/>
            <person name="Spatafora J."/>
            <person name="Crous P."/>
            <person name="Grigoriev I."/>
        </authorList>
    </citation>
    <scope>NUCLEOTIDE SEQUENCE</scope>
    <source>
        <strain evidence="1">ATCC 200398</strain>
    </source>
</reference>
<keyword evidence="2" id="KW-1185">Reference proteome</keyword>
<evidence type="ECO:0000313" key="2">
    <source>
        <dbReference type="Proteomes" id="UP000799755"/>
    </source>
</evidence>
<organism evidence="1 2">
    <name type="scientific">Lindgomyces ingoldianus</name>
    <dbReference type="NCBI Taxonomy" id="673940"/>
    <lineage>
        <taxon>Eukaryota</taxon>
        <taxon>Fungi</taxon>
        <taxon>Dikarya</taxon>
        <taxon>Ascomycota</taxon>
        <taxon>Pezizomycotina</taxon>
        <taxon>Dothideomycetes</taxon>
        <taxon>Pleosporomycetidae</taxon>
        <taxon>Pleosporales</taxon>
        <taxon>Lindgomycetaceae</taxon>
        <taxon>Lindgomyces</taxon>
    </lineage>
</organism>
<dbReference type="Proteomes" id="UP000799755">
    <property type="component" value="Unassembled WGS sequence"/>
</dbReference>
<comment type="caution">
    <text evidence="1">The sequence shown here is derived from an EMBL/GenBank/DDBJ whole genome shotgun (WGS) entry which is preliminary data.</text>
</comment>
<dbReference type="EMBL" id="MU003526">
    <property type="protein sequence ID" value="KAF2466063.1"/>
    <property type="molecule type" value="Genomic_DNA"/>
</dbReference>
<evidence type="ECO:0000313" key="1">
    <source>
        <dbReference type="EMBL" id="KAF2466063.1"/>
    </source>
</evidence>
<proteinExistence type="predicted"/>
<name>A0ACB6QGF1_9PLEO</name>
<sequence length="155" mass="17765">MRFAVNWTDRPFIREGGYLNSRSSESRNTDLVQSTEELPTYTRLGCSFNLNPRAMPLRHLFQCLLETLLLEIGLPRLGCCHPQISWDFAPMLLPRHSQARYVSGSETLAEGFSSRHRRKSYRILLTFTISSYIKSPQENPAAVSSLFLYCLIASF</sequence>
<gene>
    <name evidence="1" type="ORF">BDR25DRAFT_359853</name>
</gene>
<accession>A0ACB6QGF1</accession>